<keyword evidence="6" id="KW-1185">Reference proteome</keyword>
<comment type="similarity">
    <text evidence="2">Belongs to the skp family.</text>
</comment>
<reference evidence="5 6" key="1">
    <citation type="submission" date="2019-12" db="EMBL/GenBank/DDBJ databases">
        <title>Comparative genomics gives insights into the taxonomy of the Azoarcus-Aromatoleum group and reveals separate origins of nif in the plant-associated Azoarcus and non-plant-associated Aromatoleum sub-groups.</title>
        <authorList>
            <person name="Lafos M."/>
            <person name="Maluk M."/>
            <person name="Batista M."/>
            <person name="Junghare M."/>
            <person name="Carmona M."/>
            <person name="Faoro H."/>
            <person name="Cruz L.M."/>
            <person name="Battistoni F."/>
            <person name="De Souza E."/>
            <person name="Pedrosa F."/>
            <person name="Chen W.-M."/>
            <person name="Poole P.S."/>
            <person name="Dixon R.A."/>
            <person name="James E.K."/>
        </authorList>
    </citation>
    <scope>NUCLEOTIDE SEQUENCE [LARGE SCALE GENOMIC DNA]</scope>
    <source>
        <strain evidence="5 6">ToN1</strain>
    </source>
</reference>
<evidence type="ECO:0000256" key="4">
    <source>
        <dbReference type="SAM" id="SignalP"/>
    </source>
</evidence>
<dbReference type="Gene3D" id="3.30.910.20">
    <property type="entry name" value="Skp domain"/>
    <property type="match status" value="1"/>
</dbReference>
<feature type="signal peptide" evidence="4">
    <location>
        <begin position="1"/>
        <end position="23"/>
    </location>
</feature>
<accession>A0ABX1MTH8</accession>
<comment type="caution">
    <text evidence="5">The sequence shown here is derived from an EMBL/GenBank/DDBJ whole genome shotgun (WGS) entry which is preliminary data.</text>
</comment>
<dbReference type="SUPFAM" id="SSF111384">
    <property type="entry name" value="OmpH-like"/>
    <property type="match status" value="1"/>
</dbReference>
<evidence type="ECO:0000256" key="1">
    <source>
        <dbReference type="ARBA" id="ARBA00022729"/>
    </source>
</evidence>
<organism evidence="5 6">
    <name type="scientific">Aromatoleum petrolei</name>
    <dbReference type="NCBI Taxonomy" id="76116"/>
    <lineage>
        <taxon>Bacteria</taxon>
        <taxon>Pseudomonadati</taxon>
        <taxon>Pseudomonadota</taxon>
        <taxon>Betaproteobacteria</taxon>
        <taxon>Rhodocyclales</taxon>
        <taxon>Rhodocyclaceae</taxon>
        <taxon>Aromatoleum</taxon>
    </lineage>
</organism>
<dbReference type="PANTHER" id="PTHR35089">
    <property type="entry name" value="CHAPERONE PROTEIN SKP"/>
    <property type="match status" value="1"/>
</dbReference>
<sequence>MKATTLSVLAAAVLSIAAPTAFAESKIGFVNSDRVMREAAPAVRAQQRLEKEFEKRDQELQRLGKELQATQEDLERNGVTMAEADRRTKERTFNDLNRDFQRKQREFREDLNQRRNEELASVLDRANRAVKQIAEAEKYDVILQEAVYASPRIDITDKVIKALADTK</sequence>
<dbReference type="Proteomes" id="UP000652074">
    <property type="component" value="Unassembled WGS sequence"/>
</dbReference>
<name>A0ABX1MTH8_9RHOO</name>
<dbReference type="EMBL" id="WTVR01000075">
    <property type="protein sequence ID" value="NMF91292.1"/>
    <property type="molecule type" value="Genomic_DNA"/>
</dbReference>
<keyword evidence="1 4" id="KW-0732">Signal</keyword>
<feature type="compositionally biased region" description="Basic and acidic residues" evidence="3">
    <location>
        <begin position="83"/>
        <end position="97"/>
    </location>
</feature>
<dbReference type="RefSeq" id="WP_169130937.1">
    <property type="nucleotide sequence ID" value="NZ_CP059560.1"/>
</dbReference>
<evidence type="ECO:0000256" key="3">
    <source>
        <dbReference type="SAM" id="MobiDB-lite"/>
    </source>
</evidence>
<dbReference type="InterPro" id="IPR005632">
    <property type="entry name" value="Chaperone_Skp"/>
</dbReference>
<feature type="chain" id="PRO_5046207183" evidence="4">
    <location>
        <begin position="24"/>
        <end position="167"/>
    </location>
</feature>
<dbReference type="Pfam" id="PF03938">
    <property type="entry name" value="OmpH"/>
    <property type="match status" value="1"/>
</dbReference>
<evidence type="ECO:0000313" key="6">
    <source>
        <dbReference type="Proteomes" id="UP000652074"/>
    </source>
</evidence>
<dbReference type="PIRSF" id="PIRSF002094">
    <property type="entry name" value="OMP26_Skp"/>
    <property type="match status" value="1"/>
</dbReference>
<proteinExistence type="inferred from homology"/>
<evidence type="ECO:0000313" key="5">
    <source>
        <dbReference type="EMBL" id="NMF91292.1"/>
    </source>
</evidence>
<dbReference type="InterPro" id="IPR024930">
    <property type="entry name" value="Skp_dom_sf"/>
</dbReference>
<evidence type="ECO:0000256" key="2">
    <source>
        <dbReference type="PIRNR" id="PIRNR002094"/>
    </source>
</evidence>
<dbReference type="PANTHER" id="PTHR35089:SF1">
    <property type="entry name" value="CHAPERONE PROTEIN SKP"/>
    <property type="match status" value="1"/>
</dbReference>
<gene>
    <name evidence="5" type="ORF">GPA26_22765</name>
</gene>
<feature type="region of interest" description="Disordered" evidence="3">
    <location>
        <begin position="68"/>
        <end position="97"/>
    </location>
</feature>
<dbReference type="SMART" id="SM00935">
    <property type="entry name" value="OmpH"/>
    <property type="match status" value="1"/>
</dbReference>
<protein>
    <submittedName>
        <fullName evidence="5">OmpH family outer membrane protein</fullName>
    </submittedName>
</protein>